<dbReference type="GO" id="GO:0004341">
    <property type="term" value="F:gluconolactonase activity"/>
    <property type="evidence" value="ECO:0007669"/>
    <property type="project" value="UniProtKB-EC"/>
</dbReference>
<comment type="cofactor">
    <cofactor evidence="3">
        <name>Mn(2+)</name>
        <dbReference type="ChEBI" id="CHEBI:29035"/>
    </cofactor>
</comment>
<feature type="binding site" evidence="15">
    <location>
        <position position="150"/>
    </location>
    <ligand>
        <name>a divalent metal cation</name>
        <dbReference type="ChEBI" id="CHEBI:60240"/>
    </ligand>
</feature>
<gene>
    <name evidence="17" type="ORF">SAMN04487894_12110</name>
</gene>
<keyword evidence="15" id="KW-0862">Zinc</keyword>
<dbReference type="PRINTS" id="PR01790">
    <property type="entry name" value="SMP30FAMILY"/>
</dbReference>
<keyword evidence="11" id="KW-0378">Hydrolase</keyword>
<dbReference type="SUPFAM" id="SSF63829">
    <property type="entry name" value="Calcium-dependent phosphotriesterase"/>
    <property type="match status" value="1"/>
</dbReference>
<feature type="active site" description="Proton donor/acceptor" evidence="14">
    <location>
        <position position="200"/>
    </location>
</feature>
<feature type="binding site" evidence="15">
    <location>
        <position position="105"/>
    </location>
    <ligand>
        <name>substrate</name>
    </ligand>
</feature>
<comment type="cofactor">
    <cofactor evidence="2">
        <name>Ca(2+)</name>
        <dbReference type="ChEBI" id="CHEBI:29108"/>
    </cofactor>
</comment>
<comment type="cofactor">
    <cofactor evidence="4">
        <name>Mg(2+)</name>
        <dbReference type="ChEBI" id="CHEBI:18420"/>
    </cofactor>
</comment>
<accession>A0A1G7A5X7</accession>
<reference evidence="18" key="1">
    <citation type="submission" date="2016-10" db="EMBL/GenBank/DDBJ databases">
        <authorList>
            <person name="Varghese N."/>
            <person name="Submissions S."/>
        </authorList>
    </citation>
    <scope>NUCLEOTIDE SEQUENCE [LARGE SCALE GENOMIC DNA]</scope>
    <source>
        <strain evidence="18">DSM 25811 / CCM 8410 / LMG 26954 / E90</strain>
    </source>
</reference>
<evidence type="ECO:0000256" key="4">
    <source>
        <dbReference type="ARBA" id="ARBA00001946"/>
    </source>
</evidence>
<keyword evidence="10 15" id="KW-0479">Metal-binding</keyword>
<dbReference type="EC" id="3.1.1.17" evidence="7"/>
<dbReference type="EMBL" id="FMZO01000021">
    <property type="protein sequence ID" value="SDE09877.1"/>
    <property type="molecule type" value="Genomic_DNA"/>
</dbReference>
<dbReference type="PANTHER" id="PTHR10907:SF47">
    <property type="entry name" value="REGUCALCIN"/>
    <property type="match status" value="1"/>
</dbReference>
<evidence type="ECO:0000256" key="15">
    <source>
        <dbReference type="PIRSR" id="PIRSR605511-2"/>
    </source>
</evidence>
<evidence type="ECO:0000256" key="8">
    <source>
        <dbReference type="ARBA" id="ARBA00016808"/>
    </source>
</evidence>
<keyword evidence="9" id="KW-0963">Cytoplasm</keyword>
<evidence type="ECO:0000256" key="12">
    <source>
        <dbReference type="ARBA" id="ARBA00022837"/>
    </source>
</evidence>
<evidence type="ECO:0000256" key="3">
    <source>
        <dbReference type="ARBA" id="ARBA00001936"/>
    </source>
</evidence>
<keyword evidence="18" id="KW-1185">Reference proteome</keyword>
<dbReference type="OrthoDB" id="2633250at2"/>
<evidence type="ECO:0000313" key="18">
    <source>
        <dbReference type="Proteomes" id="UP000198757"/>
    </source>
</evidence>
<dbReference type="InterPro" id="IPR013658">
    <property type="entry name" value="SGL"/>
</dbReference>
<dbReference type="AlphaFoldDB" id="A0A1G7A5X7"/>
<dbReference type="InterPro" id="IPR011042">
    <property type="entry name" value="6-blade_b-propeller_TolB-like"/>
</dbReference>
<evidence type="ECO:0000256" key="6">
    <source>
        <dbReference type="ARBA" id="ARBA00008853"/>
    </source>
</evidence>
<dbReference type="RefSeq" id="WP_090392939.1">
    <property type="nucleotide sequence ID" value="NZ_FMZO01000021.1"/>
</dbReference>
<dbReference type="Gene3D" id="2.120.10.30">
    <property type="entry name" value="TolB, C-terminal domain"/>
    <property type="match status" value="1"/>
</dbReference>
<dbReference type="GO" id="GO:0019853">
    <property type="term" value="P:L-ascorbic acid biosynthetic process"/>
    <property type="evidence" value="ECO:0007669"/>
    <property type="project" value="TreeGrafter"/>
</dbReference>
<comment type="cofactor">
    <cofactor evidence="15">
        <name>Zn(2+)</name>
        <dbReference type="ChEBI" id="CHEBI:29105"/>
    </cofactor>
    <text evidence="15">Binds 1 divalent metal cation per subunit.</text>
</comment>
<evidence type="ECO:0000256" key="13">
    <source>
        <dbReference type="ARBA" id="ARBA00032464"/>
    </source>
</evidence>
<comment type="catalytic activity">
    <reaction evidence="1">
        <text>D-glucono-1,5-lactone + H2O = D-gluconate + H(+)</text>
        <dbReference type="Rhea" id="RHEA:10440"/>
        <dbReference type="ChEBI" id="CHEBI:15377"/>
        <dbReference type="ChEBI" id="CHEBI:15378"/>
        <dbReference type="ChEBI" id="CHEBI:16217"/>
        <dbReference type="ChEBI" id="CHEBI:18391"/>
        <dbReference type="EC" id="3.1.1.17"/>
    </reaction>
</comment>
<dbReference type="GO" id="GO:0005509">
    <property type="term" value="F:calcium ion binding"/>
    <property type="evidence" value="ECO:0007669"/>
    <property type="project" value="InterPro"/>
</dbReference>
<feature type="binding site" evidence="15">
    <location>
        <position position="200"/>
    </location>
    <ligand>
        <name>a divalent metal cation</name>
        <dbReference type="ChEBI" id="CHEBI:60240"/>
    </ligand>
</feature>
<keyword evidence="12" id="KW-0106">Calcium</keyword>
<evidence type="ECO:0000256" key="5">
    <source>
        <dbReference type="ARBA" id="ARBA00004496"/>
    </source>
</evidence>
<proteinExistence type="inferred from homology"/>
<feature type="binding site" evidence="15">
    <location>
        <position position="19"/>
    </location>
    <ligand>
        <name>a divalent metal cation</name>
        <dbReference type="ChEBI" id="CHEBI:60240"/>
    </ligand>
</feature>
<evidence type="ECO:0000256" key="2">
    <source>
        <dbReference type="ARBA" id="ARBA00001913"/>
    </source>
</evidence>
<dbReference type="PANTHER" id="PTHR10907">
    <property type="entry name" value="REGUCALCIN"/>
    <property type="match status" value="1"/>
</dbReference>
<feature type="binding site" evidence="15">
    <location>
        <position position="123"/>
    </location>
    <ligand>
        <name>substrate</name>
    </ligand>
</feature>
<feature type="binding site" evidence="15">
    <location>
        <position position="103"/>
    </location>
    <ligand>
        <name>substrate</name>
    </ligand>
</feature>
<sequence length="295" mass="32385">MIPHWNAGLLYEAGLQLGEGACWDARRRRFLYVDIKGKKLGRLNPLTRQVEERLLDKMASAIIPVGDTGKYIVALQGSVSQLDFETGDLQTLVEIEKERSANRCNDGKCDAAGRLWFGTMHGDARAAEGALYRFDGSSLRKMMDKRSVSNGLGWSPDNRTMYYIDSFDYNIRAYDFDVGSGVIANERVIVDIEAPEQVPDGMCVDAEGMLWVAIWGAGAVHRYDPVTGALTGKVIVPAPHVTNCAFGGKDMQQLFITTARDGLTGAQLEQYPLSGSLFIADTGIRGLEGFEFKGT</sequence>
<evidence type="ECO:0000256" key="9">
    <source>
        <dbReference type="ARBA" id="ARBA00022490"/>
    </source>
</evidence>
<evidence type="ECO:0000256" key="10">
    <source>
        <dbReference type="ARBA" id="ARBA00022723"/>
    </source>
</evidence>
<name>A0A1G7A5X7_NIADE</name>
<dbReference type="GO" id="GO:0030234">
    <property type="term" value="F:enzyme regulator activity"/>
    <property type="evidence" value="ECO:0007669"/>
    <property type="project" value="InterPro"/>
</dbReference>
<dbReference type="InterPro" id="IPR005511">
    <property type="entry name" value="SMP-30"/>
</dbReference>
<evidence type="ECO:0000256" key="7">
    <source>
        <dbReference type="ARBA" id="ARBA00013227"/>
    </source>
</evidence>
<comment type="similarity">
    <text evidence="6">Belongs to the SMP-30/CGR1 family.</text>
</comment>
<dbReference type="PRINTS" id="PR01791">
    <property type="entry name" value="REGUCALCIN"/>
</dbReference>
<evidence type="ECO:0000256" key="14">
    <source>
        <dbReference type="PIRSR" id="PIRSR605511-1"/>
    </source>
</evidence>
<comment type="subcellular location">
    <subcellularLocation>
        <location evidence="5">Cytoplasm</location>
    </subcellularLocation>
</comment>
<evidence type="ECO:0000256" key="11">
    <source>
        <dbReference type="ARBA" id="ARBA00022801"/>
    </source>
</evidence>
<evidence type="ECO:0000313" key="17">
    <source>
        <dbReference type="EMBL" id="SDE09877.1"/>
    </source>
</evidence>
<feature type="domain" description="SMP-30/Gluconolactonase/LRE-like region" evidence="16">
    <location>
        <begin position="17"/>
        <end position="260"/>
    </location>
</feature>
<evidence type="ECO:0000256" key="1">
    <source>
        <dbReference type="ARBA" id="ARBA00001589"/>
    </source>
</evidence>
<evidence type="ECO:0000259" key="16">
    <source>
        <dbReference type="Pfam" id="PF08450"/>
    </source>
</evidence>
<protein>
    <recommendedName>
        <fullName evidence="8">Regucalcin</fullName>
        <ecNumber evidence="7">3.1.1.17</ecNumber>
    </recommendedName>
    <alternativeName>
        <fullName evidence="13">Gluconolactonase</fullName>
    </alternativeName>
</protein>
<dbReference type="GO" id="GO:0005737">
    <property type="term" value="C:cytoplasm"/>
    <property type="evidence" value="ECO:0007669"/>
    <property type="project" value="UniProtKB-SubCell"/>
</dbReference>
<dbReference type="STRING" id="1285928.SAMN04487894_12110"/>
<dbReference type="Proteomes" id="UP000198757">
    <property type="component" value="Unassembled WGS sequence"/>
</dbReference>
<organism evidence="17 18">
    <name type="scientific">Niabella drilacis (strain DSM 25811 / CCM 8410 / CCUG 62505 / LMG 26954 / E90)</name>
    <dbReference type="NCBI Taxonomy" id="1285928"/>
    <lineage>
        <taxon>Bacteria</taxon>
        <taxon>Pseudomonadati</taxon>
        <taxon>Bacteroidota</taxon>
        <taxon>Chitinophagia</taxon>
        <taxon>Chitinophagales</taxon>
        <taxon>Chitinophagaceae</taxon>
        <taxon>Niabella</taxon>
    </lineage>
</organism>
<dbReference type="Pfam" id="PF08450">
    <property type="entry name" value="SGL"/>
    <property type="match status" value="1"/>
</dbReference>
<dbReference type="InterPro" id="IPR008367">
    <property type="entry name" value="Regucalcin"/>
</dbReference>